<feature type="transmembrane region" description="Helical" evidence="7">
    <location>
        <begin position="189"/>
        <end position="214"/>
    </location>
</feature>
<dbReference type="InterPro" id="IPR052337">
    <property type="entry name" value="SAT4-like"/>
</dbReference>
<keyword evidence="10" id="KW-1185">Reference proteome</keyword>
<dbReference type="Pfam" id="PF20684">
    <property type="entry name" value="Fung_rhodopsin"/>
    <property type="match status" value="1"/>
</dbReference>
<feature type="transmembrane region" description="Helical" evidence="7">
    <location>
        <begin position="226"/>
        <end position="249"/>
    </location>
</feature>
<dbReference type="InterPro" id="IPR049326">
    <property type="entry name" value="Rhodopsin_dom_fungi"/>
</dbReference>
<evidence type="ECO:0000256" key="1">
    <source>
        <dbReference type="ARBA" id="ARBA00004141"/>
    </source>
</evidence>
<feature type="domain" description="Rhodopsin" evidence="8">
    <location>
        <begin position="11"/>
        <end position="253"/>
    </location>
</feature>
<dbReference type="OrthoDB" id="10017208at2759"/>
<organism evidence="9 10">
    <name type="scientific">Melanomma pulvis-pyrius CBS 109.77</name>
    <dbReference type="NCBI Taxonomy" id="1314802"/>
    <lineage>
        <taxon>Eukaryota</taxon>
        <taxon>Fungi</taxon>
        <taxon>Dikarya</taxon>
        <taxon>Ascomycota</taxon>
        <taxon>Pezizomycotina</taxon>
        <taxon>Dothideomycetes</taxon>
        <taxon>Pleosporomycetidae</taxon>
        <taxon>Pleosporales</taxon>
        <taxon>Melanommataceae</taxon>
        <taxon>Melanomma</taxon>
    </lineage>
</organism>
<evidence type="ECO:0000313" key="10">
    <source>
        <dbReference type="Proteomes" id="UP000799757"/>
    </source>
</evidence>
<feature type="transmembrane region" description="Helical" evidence="7">
    <location>
        <begin position="109"/>
        <end position="131"/>
    </location>
</feature>
<reference evidence="9" key="1">
    <citation type="journal article" date="2020" name="Stud. Mycol.">
        <title>101 Dothideomycetes genomes: a test case for predicting lifestyles and emergence of pathogens.</title>
        <authorList>
            <person name="Haridas S."/>
            <person name="Albert R."/>
            <person name="Binder M."/>
            <person name="Bloem J."/>
            <person name="Labutti K."/>
            <person name="Salamov A."/>
            <person name="Andreopoulos B."/>
            <person name="Baker S."/>
            <person name="Barry K."/>
            <person name="Bills G."/>
            <person name="Bluhm B."/>
            <person name="Cannon C."/>
            <person name="Castanera R."/>
            <person name="Culley D."/>
            <person name="Daum C."/>
            <person name="Ezra D."/>
            <person name="Gonzalez J."/>
            <person name="Henrissat B."/>
            <person name="Kuo A."/>
            <person name="Liang C."/>
            <person name="Lipzen A."/>
            <person name="Lutzoni F."/>
            <person name="Magnuson J."/>
            <person name="Mondo S."/>
            <person name="Nolan M."/>
            <person name="Ohm R."/>
            <person name="Pangilinan J."/>
            <person name="Park H.-J."/>
            <person name="Ramirez L."/>
            <person name="Alfaro M."/>
            <person name="Sun H."/>
            <person name="Tritt A."/>
            <person name="Yoshinaga Y."/>
            <person name="Zwiers L.-H."/>
            <person name="Turgeon B."/>
            <person name="Goodwin S."/>
            <person name="Spatafora J."/>
            <person name="Crous P."/>
            <person name="Grigoriev I."/>
        </authorList>
    </citation>
    <scope>NUCLEOTIDE SEQUENCE</scope>
    <source>
        <strain evidence="9">CBS 109.77</strain>
    </source>
</reference>
<name>A0A6A6X0D2_9PLEO</name>
<comment type="subcellular location">
    <subcellularLocation>
        <location evidence="1">Membrane</location>
        <topology evidence="1">Multi-pass membrane protein</topology>
    </subcellularLocation>
</comment>
<accession>A0A6A6X0D2</accession>
<keyword evidence="3 7" id="KW-1133">Transmembrane helix</keyword>
<feature type="transmembrane region" description="Helical" evidence="7">
    <location>
        <begin position="151"/>
        <end position="177"/>
    </location>
</feature>
<evidence type="ECO:0000259" key="8">
    <source>
        <dbReference type="Pfam" id="PF20684"/>
    </source>
</evidence>
<dbReference type="EMBL" id="MU002124">
    <property type="protein sequence ID" value="KAF2789631.1"/>
    <property type="molecule type" value="Genomic_DNA"/>
</dbReference>
<gene>
    <name evidence="9" type="ORF">K505DRAFT_284036</name>
</gene>
<comment type="similarity">
    <text evidence="5">Belongs to the SAT4 family.</text>
</comment>
<evidence type="ECO:0000256" key="3">
    <source>
        <dbReference type="ARBA" id="ARBA00022989"/>
    </source>
</evidence>
<protein>
    <recommendedName>
        <fullName evidence="8">Rhodopsin domain-containing protein</fullName>
    </recommendedName>
</protein>
<feature type="region of interest" description="Disordered" evidence="6">
    <location>
        <begin position="273"/>
        <end position="318"/>
    </location>
</feature>
<keyword evidence="4 7" id="KW-0472">Membrane</keyword>
<dbReference type="GO" id="GO:0016020">
    <property type="term" value="C:membrane"/>
    <property type="evidence" value="ECO:0007669"/>
    <property type="project" value="UniProtKB-SubCell"/>
</dbReference>
<evidence type="ECO:0000256" key="4">
    <source>
        <dbReference type="ARBA" id="ARBA00023136"/>
    </source>
</evidence>
<dbReference type="PANTHER" id="PTHR33048">
    <property type="entry name" value="PTH11-LIKE INTEGRAL MEMBRANE PROTEIN (AFU_ORTHOLOGUE AFUA_5G11245)"/>
    <property type="match status" value="1"/>
</dbReference>
<evidence type="ECO:0000256" key="6">
    <source>
        <dbReference type="SAM" id="MobiDB-lite"/>
    </source>
</evidence>
<keyword evidence="2 7" id="KW-0812">Transmembrane</keyword>
<dbReference type="AlphaFoldDB" id="A0A6A6X0D2"/>
<evidence type="ECO:0000256" key="2">
    <source>
        <dbReference type="ARBA" id="ARBA00022692"/>
    </source>
</evidence>
<proteinExistence type="inferred from homology"/>
<evidence type="ECO:0000313" key="9">
    <source>
        <dbReference type="EMBL" id="KAF2789631.1"/>
    </source>
</evidence>
<feature type="transmembrane region" description="Helical" evidence="7">
    <location>
        <begin position="74"/>
        <end position="97"/>
    </location>
</feature>
<evidence type="ECO:0000256" key="5">
    <source>
        <dbReference type="ARBA" id="ARBA00038359"/>
    </source>
</evidence>
<dbReference type="Proteomes" id="UP000799757">
    <property type="component" value="Unassembled WGS sequence"/>
</dbReference>
<evidence type="ECO:0000256" key="7">
    <source>
        <dbReference type="SAM" id="Phobius"/>
    </source>
</evidence>
<feature type="compositionally biased region" description="Polar residues" evidence="6">
    <location>
        <begin position="273"/>
        <end position="296"/>
    </location>
</feature>
<feature type="compositionally biased region" description="Polar residues" evidence="6">
    <location>
        <begin position="303"/>
        <end position="317"/>
    </location>
</feature>
<sequence length="349" mass="38088">MVMLATLCVALRFRARRLQKAPCMFDDWLCLVALLLTWSFQAVNLAAVFAGGAGLPIATVAAIDPTAITTYLKIIMVNFLLWVVTVSVVQLSILFFYIRLFGVIEIFRWICYVFIFLITAFGIAGFFSQLFSCSPVSKSWEPMKPGTCVEGDPYCSAIGIIHVLFDFGIVFLPMPLIWKLKVAMRSKMILSLLLCLGLVASIISLLKIVCLFDLTGIPQADITDYLWLTILLQTLELPIGIICCCVPSLKPVVVEVAPKFRSVTSRLLSYARSTTGGTSSKSYATGNASATGSTNGFARPEDSNSQIGRGSLGNKTSAHAAEEVELVARDEAQTGHGIEVVNSYSVRRQ</sequence>
<dbReference type="PANTHER" id="PTHR33048:SF163">
    <property type="entry name" value="INTEGRAL MEMBRANE PROTEIN (AFU_ORTHOLOGUE AFUA_8G05510)"/>
    <property type="match status" value="1"/>
</dbReference>